<evidence type="ECO:0000313" key="2">
    <source>
        <dbReference type="Proteomes" id="UP000186804"/>
    </source>
</evidence>
<dbReference type="OrthoDB" id="10286692at2759"/>
<evidence type="ECO:0000313" key="1">
    <source>
        <dbReference type="EMBL" id="OII77159.1"/>
    </source>
</evidence>
<accession>A0A1J4MSW2</accession>
<dbReference type="GeneID" id="92366325"/>
<gene>
    <name evidence="1" type="ORF">cand_021410</name>
</gene>
<dbReference type="VEuPathDB" id="CryptoDB:cand_021410"/>
<reference evidence="1 2" key="1">
    <citation type="submission" date="2016-10" db="EMBL/GenBank/DDBJ databases">
        <title>Reductive evolution of mitochondrial metabolism and differential evolution of invasion-related proteins in Cryptosporidium.</title>
        <authorList>
            <person name="Liu S."/>
            <person name="Roellig D.M."/>
            <person name="Guo Y."/>
            <person name="Li N."/>
            <person name="Frace M.A."/>
            <person name="Tang K."/>
            <person name="Zhang L."/>
            <person name="Feng Y."/>
            <person name="Xiao L."/>
        </authorList>
    </citation>
    <scope>NUCLEOTIDE SEQUENCE [LARGE SCALE GENOMIC DNA]</scope>
    <source>
        <strain evidence="1">30847</strain>
    </source>
</reference>
<protein>
    <submittedName>
        <fullName evidence="1">Uncharacterized protein</fullName>
    </submittedName>
</protein>
<keyword evidence="2" id="KW-1185">Reference proteome</keyword>
<dbReference type="RefSeq" id="XP_067069005.1">
    <property type="nucleotide sequence ID" value="XM_067212371.1"/>
</dbReference>
<dbReference type="AlphaFoldDB" id="A0A1J4MSW2"/>
<comment type="caution">
    <text evidence="1">The sequence shown here is derived from an EMBL/GenBank/DDBJ whole genome shotgun (WGS) entry which is preliminary data.</text>
</comment>
<dbReference type="Proteomes" id="UP000186804">
    <property type="component" value="Unassembled WGS sequence"/>
</dbReference>
<sequence>MNEHATLDNLVSNVRRQVAQMRETASKVVHNALQFAKSQQTENYETCSSENRGNLALNNQVYYDHEESKSKQIPQNTKTLLEFLHQTNLKLKHCEASKLMSANDISNQTLDSKKRGFENPYTCSTP</sequence>
<name>A0A1J4MSW2_9CRYT</name>
<dbReference type="EMBL" id="LRBS01000045">
    <property type="protein sequence ID" value="OII77159.1"/>
    <property type="molecule type" value="Genomic_DNA"/>
</dbReference>
<proteinExistence type="predicted"/>
<organism evidence="1 2">
    <name type="scientific">Cryptosporidium andersoni</name>
    <dbReference type="NCBI Taxonomy" id="117008"/>
    <lineage>
        <taxon>Eukaryota</taxon>
        <taxon>Sar</taxon>
        <taxon>Alveolata</taxon>
        <taxon>Apicomplexa</taxon>
        <taxon>Conoidasida</taxon>
        <taxon>Coccidia</taxon>
        <taxon>Eucoccidiorida</taxon>
        <taxon>Eimeriorina</taxon>
        <taxon>Cryptosporidiidae</taxon>
        <taxon>Cryptosporidium</taxon>
    </lineage>
</organism>